<keyword evidence="4" id="KW-1185">Reference proteome</keyword>
<evidence type="ECO:0000256" key="1">
    <source>
        <dbReference type="SAM" id="MobiDB-lite"/>
    </source>
</evidence>
<keyword evidence="2" id="KW-0812">Transmembrane</keyword>
<keyword evidence="2" id="KW-0472">Membrane</keyword>
<name>F4PUL3_CACFS</name>
<evidence type="ECO:0000313" key="3">
    <source>
        <dbReference type="EMBL" id="EGG21877.1"/>
    </source>
</evidence>
<feature type="transmembrane region" description="Helical" evidence="2">
    <location>
        <begin position="47"/>
        <end position="69"/>
    </location>
</feature>
<accession>F4PUL3</accession>
<feature type="region of interest" description="Disordered" evidence="1">
    <location>
        <begin position="143"/>
        <end position="189"/>
    </location>
</feature>
<dbReference type="EMBL" id="GL883010">
    <property type="protein sequence ID" value="EGG21877.1"/>
    <property type="molecule type" value="Genomic_DNA"/>
</dbReference>
<dbReference type="KEGG" id="dfa:DFA_01763"/>
<dbReference type="Proteomes" id="UP000007797">
    <property type="component" value="Unassembled WGS sequence"/>
</dbReference>
<keyword evidence="2" id="KW-1133">Transmembrane helix</keyword>
<reference evidence="4" key="1">
    <citation type="journal article" date="2011" name="Genome Res.">
        <title>Phylogeny-wide analysis of social amoeba genomes highlights ancient origins for complex intercellular communication.</title>
        <authorList>
            <person name="Heidel A.J."/>
            <person name="Lawal H.M."/>
            <person name="Felder M."/>
            <person name="Schilde C."/>
            <person name="Helps N.R."/>
            <person name="Tunggal B."/>
            <person name="Rivero F."/>
            <person name="John U."/>
            <person name="Schleicher M."/>
            <person name="Eichinger L."/>
            <person name="Platzer M."/>
            <person name="Noegel A.A."/>
            <person name="Schaap P."/>
            <person name="Gloeckner G."/>
        </authorList>
    </citation>
    <scope>NUCLEOTIDE SEQUENCE [LARGE SCALE GENOMIC DNA]</scope>
    <source>
        <strain evidence="4">SH3</strain>
    </source>
</reference>
<dbReference type="GeneID" id="14873440"/>
<dbReference type="AlphaFoldDB" id="F4PUL3"/>
<proteinExistence type="predicted"/>
<feature type="region of interest" description="Disordered" evidence="1">
    <location>
        <begin position="201"/>
        <end position="236"/>
    </location>
</feature>
<dbReference type="RefSeq" id="XP_004359728.1">
    <property type="nucleotide sequence ID" value="XM_004359671.1"/>
</dbReference>
<organism evidence="3 4">
    <name type="scientific">Cavenderia fasciculata</name>
    <name type="common">Slime mold</name>
    <name type="synonym">Dictyostelium fasciculatum</name>
    <dbReference type="NCBI Taxonomy" id="261658"/>
    <lineage>
        <taxon>Eukaryota</taxon>
        <taxon>Amoebozoa</taxon>
        <taxon>Evosea</taxon>
        <taxon>Eumycetozoa</taxon>
        <taxon>Dictyostelia</taxon>
        <taxon>Acytosteliales</taxon>
        <taxon>Cavenderiaceae</taxon>
        <taxon>Cavenderia</taxon>
    </lineage>
</organism>
<feature type="compositionally biased region" description="Low complexity" evidence="1">
    <location>
        <begin position="170"/>
        <end position="187"/>
    </location>
</feature>
<evidence type="ECO:0000313" key="4">
    <source>
        <dbReference type="Proteomes" id="UP000007797"/>
    </source>
</evidence>
<feature type="compositionally biased region" description="Low complexity" evidence="1">
    <location>
        <begin position="143"/>
        <end position="157"/>
    </location>
</feature>
<gene>
    <name evidence="3" type="ORF">DFA_01763</name>
</gene>
<evidence type="ECO:0008006" key="5">
    <source>
        <dbReference type="Google" id="ProtNLM"/>
    </source>
</evidence>
<evidence type="ECO:0000256" key="2">
    <source>
        <dbReference type="SAM" id="Phobius"/>
    </source>
</evidence>
<protein>
    <recommendedName>
        <fullName evidence="5">Transmembrane protein</fullName>
    </recommendedName>
</protein>
<sequence>MTRAQDNDIIVSFTFSLTSPTLPAPHTSPSHPSNKNQSRRHVVSFHFLLTTLLFDVVGASIVCFVTYIISQQEILKEEQCRQRERERENICSSSSSSIVCYNIIIIQTLMSILSALSSIVYYIIGVPILAYILTRLFTKLSSSSSSSSIRPLESSSKVKVEEEEEERRQTSSSVSLSPPLDSESESSIQHLKDNIQHLRQQLLDQNGRPVGPHNEGGQEPHGHVWLDAAGQARRGR</sequence>